<gene>
    <name evidence="1" type="ORF">GI584_04000</name>
</gene>
<evidence type="ECO:0000313" key="2">
    <source>
        <dbReference type="Proteomes" id="UP000339690"/>
    </source>
</evidence>
<dbReference type="CDD" id="cd15482">
    <property type="entry name" value="Sialidase_non-viral"/>
    <property type="match status" value="1"/>
</dbReference>
<evidence type="ECO:0000313" key="1">
    <source>
        <dbReference type="EMBL" id="QGH33251.1"/>
    </source>
</evidence>
<dbReference type="SUPFAM" id="SSF110296">
    <property type="entry name" value="Oligoxyloglucan reducing end-specific cellobiohydrolase"/>
    <property type="match status" value="1"/>
</dbReference>
<reference evidence="1 2" key="1">
    <citation type="submission" date="2019-11" db="EMBL/GenBank/DDBJ databases">
        <title>Gracilibacillus salitolerans sp. nov., a moderate halophile isolated from a saline soil in northwest China.</title>
        <authorList>
            <person name="Gan L."/>
        </authorList>
    </citation>
    <scope>NUCLEOTIDE SEQUENCE [LARGE SCALE GENOMIC DNA]</scope>
    <source>
        <strain evidence="1 2">SCU50</strain>
    </source>
</reference>
<dbReference type="Pfam" id="PF02012">
    <property type="entry name" value="BNR"/>
    <property type="match status" value="1"/>
</dbReference>
<sequence length="309" mass="35182">MRKVLIALSCMIVLSIILSIFYEQSREPVPLPLYNVEQNQQQEESNTPEEKDPLVPINVEDKIGYSLQNDALQITYDDGNTWAPVPIEKDLLFQGEYQGNKTELIDNSFILTENDAAFLYSNGGVQVIYSQNQGHTWEESIVVNGVPAIRFRKIEFLDDQFWYVIFSTDRTMSAEGSLIYISTNQGESWESINMPDTTRLVADGGFVDEETGFMSYGTINPEEPDLYVTNDQGETWERAVFDIPSQYARVFVIAKAPFKEEDHLALIMDQGPNGDYYRDGLIRAKFISTDNGNTWEFAEEVEPENEEVG</sequence>
<dbReference type="Gene3D" id="2.130.10.10">
    <property type="entry name" value="YVTN repeat-like/Quinoprotein amine dehydrogenase"/>
    <property type="match status" value="1"/>
</dbReference>
<keyword evidence="2" id="KW-1185">Reference proteome</keyword>
<dbReference type="KEGG" id="grc:GI584_04000"/>
<dbReference type="InterPro" id="IPR002860">
    <property type="entry name" value="BNR_rpt"/>
</dbReference>
<accession>A0A5Q2TGJ6</accession>
<dbReference type="AlphaFoldDB" id="A0A5Q2TGJ6"/>
<organism evidence="1 2">
    <name type="scientific">Gracilibacillus salitolerans</name>
    <dbReference type="NCBI Taxonomy" id="2663022"/>
    <lineage>
        <taxon>Bacteria</taxon>
        <taxon>Bacillati</taxon>
        <taxon>Bacillota</taxon>
        <taxon>Bacilli</taxon>
        <taxon>Bacillales</taxon>
        <taxon>Bacillaceae</taxon>
        <taxon>Gracilibacillus</taxon>
    </lineage>
</organism>
<dbReference type="RefSeq" id="WP_153790325.1">
    <property type="nucleotide sequence ID" value="NZ_CP045915.1"/>
</dbReference>
<name>A0A5Q2TGJ6_9BACI</name>
<dbReference type="Proteomes" id="UP000339690">
    <property type="component" value="Chromosome"/>
</dbReference>
<dbReference type="InterPro" id="IPR015943">
    <property type="entry name" value="WD40/YVTN_repeat-like_dom_sf"/>
</dbReference>
<dbReference type="EMBL" id="CP045915">
    <property type="protein sequence ID" value="QGH33251.1"/>
    <property type="molecule type" value="Genomic_DNA"/>
</dbReference>
<protein>
    <submittedName>
        <fullName evidence="1">Oxidoreductase</fullName>
    </submittedName>
</protein>
<proteinExistence type="predicted"/>